<gene>
    <name evidence="1" type="ORF">HW115_00795</name>
</gene>
<evidence type="ECO:0000313" key="2">
    <source>
        <dbReference type="Proteomes" id="UP000557872"/>
    </source>
</evidence>
<accession>A0A851GEJ0</accession>
<dbReference type="AlphaFoldDB" id="A0A851GEJ0"/>
<reference evidence="1 2" key="1">
    <citation type="submission" date="2020-07" db="EMBL/GenBank/DDBJ databases">
        <title>Roseicoccus Jingziensis gen. nov., sp. nov., isolated from coastal seawater.</title>
        <authorList>
            <person name="Feng X."/>
        </authorList>
    </citation>
    <scope>NUCLEOTIDE SEQUENCE [LARGE SCALE GENOMIC DNA]</scope>
    <source>
        <strain evidence="1 2">N1E253</strain>
    </source>
</reference>
<comment type="caution">
    <text evidence="1">The sequence shown here is derived from an EMBL/GenBank/DDBJ whole genome shotgun (WGS) entry which is preliminary data.</text>
</comment>
<protein>
    <submittedName>
        <fullName evidence="1">Uncharacterized protein</fullName>
    </submittedName>
</protein>
<proteinExistence type="predicted"/>
<name>A0A851GEJ0_9BACT</name>
<organism evidence="1 2">
    <name type="scientific">Oceaniferula marina</name>
    <dbReference type="NCBI Taxonomy" id="2748318"/>
    <lineage>
        <taxon>Bacteria</taxon>
        <taxon>Pseudomonadati</taxon>
        <taxon>Verrucomicrobiota</taxon>
        <taxon>Verrucomicrobiia</taxon>
        <taxon>Verrucomicrobiales</taxon>
        <taxon>Verrucomicrobiaceae</taxon>
        <taxon>Oceaniferula</taxon>
    </lineage>
</organism>
<evidence type="ECO:0000313" key="1">
    <source>
        <dbReference type="EMBL" id="NWK54131.1"/>
    </source>
</evidence>
<dbReference type="Proteomes" id="UP000557872">
    <property type="component" value="Unassembled WGS sequence"/>
</dbReference>
<sequence>MTFALVLFGLGALQAQLKTEAFIKDGKAVQLATTEGYQEKDGRVWILSKKDKQADPVWSKLSLGRGNNIVEAQLQFHRRSDLYGKGVPSQASIHFGSRVIVLDGGKEGDILLKEEGKEDVVLGKTADFIKMKKLFKLKVARINGEIIIKINNKLVGKHDVKSDKGSAIGKVGLACNQSVMQVISFTARSQSFEGGEVAK</sequence>
<dbReference type="EMBL" id="JACBAZ010000001">
    <property type="protein sequence ID" value="NWK54131.1"/>
    <property type="molecule type" value="Genomic_DNA"/>
</dbReference>
<keyword evidence="2" id="KW-1185">Reference proteome</keyword>